<protein>
    <submittedName>
        <fullName evidence="1">Uncharacterized protein</fullName>
    </submittedName>
</protein>
<organism evidence="1 2">
    <name type="scientific">Sporosarcina globispora</name>
    <name type="common">Bacillus globisporus</name>
    <dbReference type="NCBI Taxonomy" id="1459"/>
    <lineage>
        <taxon>Bacteria</taxon>
        <taxon>Bacillati</taxon>
        <taxon>Bacillota</taxon>
        <taxon>Bacilli</taxon>
        <taxon>Bacillales</taxon>
        <taxon>Caryophanaceae</taxon>
        <taxon>Sporosarcina</taxon>
    </lineage>
</organism>
<dbReference type="STRING" id="1459.AF332_11335"/>
<evidence type="ECO:0000313" key="1">
    <source>
        <dbReference type="EMBL" id="KON87359.1"/>
    </source>
</evidence>
<comment type="caution">
    <text evidence="1">The sequence shown here is derived from an EMBL/GenBank/DDBJ whole genome shotgun (WGS) entry which is preliminary data.</text>
</comment>
<dbReference type="EMBL" id="LGUF01000007">
    <property type="protein sequence ID" value="KON87359.1"/>
    <property type="molecule type" value="Genomic_DNA"/>
</dbReference>
<sequence length="75" mass="8636">MSRKVKSVSFNLNDPWELEIYEYTLKYPNFSSFVKRLIQSSVGGVAPQKTSANTPSNHNSIIQPEVNKDYMRQLI</sequence>
<name>A0A0M0GBY9_SPOGL</name>
<dbReference type="OrthoDB" id="2879907at2"/>
<gene>
    <name evidence="1" type="ORF">AF332_11335</name>
</gene>
<proteinExistence type="predicted"/>
<reference evidence="2" key="1">
    <citation type="submission" date="2015-07" db="EMBL/GenBank/DDBJ databases">
        <title>Fjat-10036 dsm4.</title>
        <authorList>
            <person name="Liu B."/>
            <person name="Wang J."/>
            <person name="Zhu Y."/>
            <person name="Liu G."/>
            <person name="Chen Q."/>
            <person name="Chen Z."/>
            <person name="Lan J."/>
            <person name="Che J."/>
            <person name="Ge C."/>
            <person name="Shi H."/>
            <person name="Pan Z."/>
            <person name="Liu X."/>
        </authorList>
    </citation>
    <scope>NUCLEOTIDE SEQUENCE [LARGE SCALE GENOMIC DNA]</scope>
    <source>
        <strain evidence="2">DSM 4</strain>
    </source>
</reference>
<evidence type="ECO:0000313" key="2">
    <source>
        <dbReference type="Proteomes" id="UP000037109"/>
    </source>
</evidence>
<keyword evidence="2" id="KW-1185">Reference proteome</keyword>
<accession>A0A0M0GBY9</accession>
<dbReference type="Proteomes" id="UP000037109">
    <property type="component" value="Unassembled WGS sequence"/>
</dbReference>
<dbReference type="PATRIC" id="fig|1459.3.peg.2423"/>
<dbReference type="AlphaFoldDB" id="A0A0M0GBY9"/>